<gene>
    <name evidence="2" type="ORF">Poli38472_009462</name>
</gene>
<keyword evidence="3" id="KW-1185">Reference proteome</keyword>
<evidence type="ECO:0000256" key="1">
    <source>
        <dbReference type="ARBA" id="ARBA00007099"/>
    </source>
</evidence>
<dbReference type="Proteomes" id="UP000794436">
    <property type="component" value="Unassembled WGS sequence"/>
</dbReference>
<sequence length="386" mass="44285">MAHREQAAAVTPLRVVITDDHHHVLPEIHLAIRQRRLPFTGLHIVHFDAHPDLSFSKSIDPSMIYDPEQLYDLLDESESGIAEFLLPLLYAGHVNRLTWIKSPWAEQMRVGSMERVAIGQHQLSKRLAVSCPWLHFVEDGLYASESELEPATFKHWDFSVCELSRDSGDSFVRAGEPWILDVDLDYFSTWNPFRKVLEKYCSPEEMELLVAVFTSSRFKDIDLPLDISQRQHEHRAFADAMQRIRDERLFEKPEAEETRAIIASLRALFDQALRPDELLSRFLLLIASKNDEARDKIWSAGPSLDLPHHESSSTELQRLLEDFDGFVRREVSRVGPPKLVTIAKSAADQFTPPHHVEIILSAVLKTIEIVCGAVEIERIEYEPIEE</sequence>
<proteinExistence type="inferred from homology"/>
<dbReference type="EMBL" id="SPLM01000074">
    <property type="protein sequence ID" value="TMW61969.1"/>
    <property type="molecule type" value="Genomic_DNA"/>
</dbReference>
<dbReference type="Pfam" id="PF12640">
    <property type="entry name" value="UPF0489"/>
    <property type="match status" value="1"/>
</dbReference>
<comment type="similarity">
    <text evidence="1">Belongs to the UPF0489 family.</text>
</comment>
<dbReference type="AlphaFoldDB" id="A0A8K1CF98"/>
<reference evidence="2" key="1">
    <citation type="submission" date="2019-03" db="EMBL/GenBank/DDBJ databases">
        <title>Long read genome sequence of the mycoparasitic Pythium oligandrum ATCC 38472 isolated from sugarbeet rhizosphere.</title>
        <authorList>
            <person name="Gaulin E."/>
        </authorList>
    </citation>
    <scope>NUCLEOTIDE SEQUENCE</scope>
    <source>
        <strain evidence="2">ATCC 38472_TT</strain>
    </source>
</reference>
<dbReference type="OrthoDB" id="418142at2759"/>
<comment type="caution">
    <text evidence="2">The sequence shown here is derived from an EMBL/GenBank/DDBJ whole genome shotgun (WGS) entry which is preliminary data.</text>
</comment>
<dbReference type="PANTHER" id="PTHR13225">
    <property type="entry name" value="MISEXPRESSION SUPPRESSOR OF RAS 6"/>
    <property type="match status" value="1"/>
</dbReference>
<accession>A0A8K1CF98</accession>
<protein>
    <submittedName>
        <fullName evidence="2">Uncharacterized protein</fullName>
    </submittedName>
</protein>
<name>A0A8K1CF98_PYTOL</name>
<evidence type="ECO:0000313" key="2">
    <source>
        <dbReference type="EMBL" id="TMW61969.1"/>
    </source>
</evidence>
<evidence type="ECO:0000313" key="3">
    <source>
        <dbReference type="Proteomes" id="UP000794436"/>
    </source>
</evidence>
<organism evidence="2 3">
    <name type="scientific">Pythium oligandrum</name>
    <name type="common">Mycoparasitic fungus</name>
    <dbReference type="NCBI Taxonomy" id="41045"/>
    <lineage>
        <taxon>Eukaryota</taxon>
        <taxon>Sar</taxon>
        <taxon>Stramenopiles</taxon>
        <taxon>Oomycota</taxon>
        <taxon>Peronosporomycetes</taxon>
        <taxon>Pythiales</taxon>
        <taxon>Pythiaceae</taxon>
        <taxon>Pythium</taxon>
    </lineage>
</organism>
<dbReference type="InterPro" id="IPR024131">
    <property type="entry name" value="UPF0489"/>
</dbReference>
<dbReference type="PANTHER" id="PTHR13225:SF3">
    <property type="entry name" value="UPF0489 PROTEIN C5ORF22"/>
    <property type="match status" value="1"/>
</dbReference>